<proteinExistence type="predicted"/>
<feature type="compositionally biased region" description="Basic and acidic residues" evidence="3">
    <location>
        <begin position="56"/>
        <end position="68"/>
    </location>
</feature>
<evidence type="ECO:0000256" key="1">
    <source>
        <dbReference type="ARBA" id="ARBA00022441"/>
    </source>
</evidence>
<feature type="compositionally biased region" description="Polar residues" evidence="3">
    <location>
        <begin position="298"/>
        <end position="309"/>
    </location>
</feature>
<dbReference type="Pfam" id="PF07707">
    <property type="entry name" value="BACK"/>
    <property type="match status" value="1"/>
</dbReference>
<feature type="compositionally biased region" description="Acidic residues" evidence="3">
    <location>
        <begin position="341"/>
        <end position="354"/>
    </location>
</feature>
<evidence type="ECO:0000313" key="6">
    <source>
        <dbReference type="Proteomes" id="UP001558613"/>
    </source>
</evidence>
<name>A0ABR3N512_9TELE</name>
<feature type="compositionally biased region" description="Low complexity" evidence="3">
    <location>
        <begin position="331"/>
        <end position="340"/>
    </location>
</feature>
<keyword evidence="1" id="KW-0880">Kelch repeat</keyword>
<dbReference type="Pfam" id="PF21536">
    <property type="entry name" value="BTB_KLHL33"/>
    <property type="match status" value="1"/>
</dbReference>
<dbReference type="InterPro" id="IPR011333">
    <property type="entry name" value="SKP1/BTB/POZ_sf"/>
</dbReference>
<dbReference type="Proteomes" id="UP001558613">
    <property type="component" value="Unassembled WGS sequence"/>
</dbReference>
<comment type="caution">
    <text evidence="5">The sequence shown here is derived from an EMBL/GenBank/DDBJ whole genome shotgun (WGS) entry which is preliminary data.</text>
</comment>
<organism evidence="5 6">
    <name type="scientific">Cirrhinus molitorella</name>
    <name type="common">mud carp</name>
    <dbReference type="NCBI Taxonomy" id="172907"/>
    <lineage>
        <taxon>Eukaryota</taxon>
        <taxon>Metazoa</taxon>
        <taxon>Chordata</taxon>
        <taxon>Craniata</taxon>
        <taxon>Vertebrata</taxon>
        <taxon>Euteleostomi</taxon>
        <taxon>Actinopterygii</taxon>
        <taxon>Neopterygii</taxon>
        <taxon>Teleostei</taxon>
        <taxon>Ostariophysi</taxon>
        <taxon>Cypriniformes</taxon>
        <taxon>Cyprinidae</taxon>
        <taxon>Labeoninae</taxon>
        <taxon>Labeonini</taxon>
        <taxon>Cirrhinus</taxon>
    </lineage>
</organism>
<dbReference type="Gene3D" id="2.120.10.80">
    <property type="entry name" value="Kelch-type beta propeller"/>
    <property type="match status" value="2"/>
</dbReference>
<protein>
    <recommendedName>
        <fullName evidence="4">BTB domain-containing protein</fullName>
    </recommendedName>
</protein>
<dbReference type="Gene3D" id="3.30.710.10">
    <property type="entry name" value="Potassium Channel Kv1.1, Chain A"/>
    <property type="match status" value="2"/>
</dbReference>
<feature type="domain" description="BTB" evidence="4">
    <location>
        <begin position="535"/>
        <end position="602"/>
    </location>
</feature>
<dbReference type="SUPFAM" id="SSF117281">
    <property type="entry name" value="Kelch motif"/>
    <property type="match status" value="1"/>
</dbReference>
<dbReference type="Pfam" id="PF01344">
    <property type="entry name" value="Kelch_1"/>
    <property type="match status" value="1"/>
</dbReference>
<evidence type="ECO:0000259" key="4">
    <source>
        <dbReference type="PROSITE" id="PS50097"/>
    </source>
</evidence>
<dbReference type="Pfam" id="PF00651">
    <property type="entry name" value="BTB"/>
    <property type="match status" value="1"/>
</dbReference>
<dbReference type="SMART" id="SM00225">
    <property type="entry name" value="BTB"/>
    <property type="match status" value="2"/>
</dbReference>
<dbReference type="SMART" id="SM00875">
    <property type="entry name" value="BACK"/>
    <property type="match status" value="1"/>
</dbReference>
<gene>
    <name evidence="5" type="ORF">QQF64_031059</name>
</gene>
<evidence type="ECO:0000256" key="3">
    <source>
        <dbReference type="SAM" id="MobiDB-lite"/>
    </source>
</evidence>
<dbReference type="InterPro" id="IPR006652">
    <property type="entry name" value="Kelch_1"/>
</dbReference>
<dbReference type="Gene3D" id="1.25.40.420">
    <property type="match status" value="1"/>
</dbReference>
<keyword evidence="6" id="KW-1185">Reference proteome</keyword>
<dbReference type="PANTHER" id="PTHR45632:SF14">
    <property type="entry name" value="KELCH-LIKE PROTEIN 33"/>
    <property type="match status" value="1"/>
</dbReference>
<accession>A0ABR3N512</accession>
<dbReference type="InterPro" id="IPR000210">
    <property type="entry name" value="BTB/POZ_dom"/>
</dbReference>
<evidence type="ECO:0000313" key="5">
    <source>
        <dbReference type="EMBL" id="KAL1272043.1"/>
    </source>
</evidence>
<evidence type="ECO:0000256" key="2">
    <source>
        <dbReference type="ARBA" id="ARBA00022737"/>
    </source>
</evidence>
<feature type="region of interest" description="Disordered" evidence="3">
    <location>
        <begin position="1"/>
        <end position="74"/>
    </location>
</feature>
<feature type="region of interest" description="Disordered" evidence="3">
    <location>
        <begin position="272"/>
        <end position="373"/>
    </location>
</feature>
<feature type="compositionally biased region" description="Basic and acidic residues" evidence="3">
    <location>
        <begin position="10"/>
        <end position="22"/>
    </location>
</feature>
<reference evidence="5 6" key="1">
    <citation type="submission" date="2023-09" db="EMBL/GenBank/DDBJ databases">
        <authorList>
            <person name="Wang M."/>
        </authorList>
    </citation>
    <scope>NUCLEOTIDE SEQUENCE [LARGE SCALE GENOMIC DNA]</scope>
    <source>
        <strain evidence="5">GT-2023</strain>
        <tissue evidence="5">Liver</tissue>
    </source>
</reference>
<feature type="compositionally biased region" description="Acidic residues" evidence="3">
    <location>
        <begin position="35"/>
        <end position="55"/>
    </location>
</feature>
<dbReference type="Pfam" id="PF24681">
    <property type="entry name" value="Kelch_KLHDC2_KLHL20_DRC7"/>
    <property type="match status" value="1"/>
</dbReference>
<dbReference type="SMART" id="SM00612">
    <property type="entry name" value="Kelch"/>
    <property type="match status" value="5"/>
</dbReference>
<dbReference type="PANTHER" id="PTHR45632">
    <property type="entry name" value="LD33804P"/>
    <property type="match status" value="1"/>
</dbReference>
<dbReference type="PROSITE" id="PS50097">
    <property type="entry name" value="BTB"/>
    <property type="match status" value="2"/>
</dbReference>
<dbReference type="InterPro" id="IPR015915">
    <property type="entry name" value="Kelch-typ_b-propeller"/>
</dbReference>
<dbReference type="SUPFAM" id="SSF54695">
    <property type="entry name" value="POZ domain"/>
    <property type="match status" value="2"/>
</dbReference>
<dbReference type="EMBL" id="JAYMGO010000007">
    <property type="protein sequence ID" value="KAL1272043.1"/>
    <property type="molecule type" value="Genomic_DNA"/>
</dbReference>
<feature type="compositionally biased region" description="Basic and acidic residues" evidence="3">
    <location>
        <begin position="287"/>
        <end position="297"/>
    </location>
</feature>
<feature type="domain" description="BTB" evidence="4">
    <location>
        <begin position="399"/>
        <end position="464"/>
    </location>
</feature>
<sequence length="1090" mass="122488">MAIDQQCLQREWRSSWRSREDENMSSDNGWMDASKEEEGEENPGEEDERTEEEDSKELHVNAQESEKTVDEDEGCSVGFSFMPAQSDSVFAMCTNKDSDEEDVSKYDNNNIDAVCSSSFPVSNGDYLVDAFTNDASDDTDKYDDEYSVCFSTACASGERLIAACTNNEKSGTKDNADKYDDKNSGGEYSNSLPVAFANSDCLVAAINNDKTSDEEDANEKDGKEFIVGFTVTSANNEGLVASLTNNDEIGDDNSGHSIQQYVDINSNEEYIKSSPDISANGVTLDAQNDKSTDKDYNENASISTENTGHSETDFTFGDLTSRDEEQHMNDSSSEQELINQESEEEDDDYDDDEYNGSSSFEDSEYEDPDMHPKKLYSDPAYPVAVFQALENMMLYSVLTDLFLFTEDGYQFQVHSFVLAAVSYLIQTRIRQKPKQEQFISLCLGPEVHGSGLAAVVDFAYTGNIGNLNKGNIEWIWSAAVSLEVPRILELCKEVEEREENEAKGKKVDSKEISAEEHMKISLQHIRQMWTQRMGCDVELEAEGRVFYAHRALLAASSDYFRGMFTSGMKESRQELVSLLLVEAAKFEALLHYTYSGALTLGWGCVFDLTCTSLQLQFQTAFSLCLNFLQQEIDAYSCLDIASFAEAYGMADLLGLANDFVLRHFQDVSITPKFQDLPVEKLKKYLQSDSLCVPSELPVFKAVMSWIEAFPRERVKLARELMGTVQFPLMTFKEFKEVKSITYWPRIGAKKLYDSLLEEFCSSSDVQLNFRAYMPKDTLVLVGGESITDNFDKRRPCREMWFSNSLQNHVGLVKKVEWRMLGTLPEYPRFSHGVGVMRGKLYIVGGRHYYGKADTMKCTYRYDPIHNSWQRLADMHERRGSFTLVVLNGKIYAIGGERDSEVNMESVEVYCPNTNSWSFVHPLDQTLCCHAASVWNGTIFLSGGFNSQYQCLSSMTLYHSERGSTNLARMTHDRAQHCMETLGDRLYVAGGVSCDADGHVVDQLACEVYDPVANSWSAIMPFPVPHVGSASAVLEGKVYVIGGYCQDDYSDTKTVHRYDPATERWENMSVTPGPNTYIAACVLPIPAHLRQ</sequence>
<dbReference type="InterPro" id="IPR011705">
    <property type="entry name" value="BACK"/>
</dbReference>
<keyword evidence="2" id="KW-0677">Repeat</keyword>